<dbReference type="AlphaFoldDB" id="A0A7T3ZZA7"/>
<protein>
    <submittedName>
        <fullName evidence="2">Uncharacterized protein</fullName>
    </submittedName>
</protein>
<keyword evidence="1" id="KW-0472">Membrane</keyword>
<dbReference type="EMBL" id="CP065989">
    <property type="protein sequence ID" value="QQB14367.1"/>
    <property type="molecule type" value="Genomic_DNA"/>
</dbReference>
<evidence type="ECO:0000313" key="3">
    <source>
        <dbReference type="Proteomes" id="UP000595374"/>
    </source>
</evidence>
<gene>
    <name evidence="2" type="ORF">I6H47_16795</name>
</gene>
<feature type="transmembrane region" description="Helical" evidence="1">
    <location>
        <begin position="313"/>
        <end position="337"/>
    </location>
</feature>
<dbReference type="Proteomes" id="UP000595374">
    <property type="component" value="Chromosome"/>
</dbReference>
<keyword evidence="1" id="KW-1133">Transmembrane helix</keyword>
<sequence>MEIVRDLKLNWVFVLMKMVILGLVLILVYQVAAFAEISKNEISRSFSTNAEVDMYGITDTLVDPDAFAAFRESREGLDSVARFYNELNDSAEMTFLSVFDQPISVVDFEGGAEFDASFGGGVDTGGEYIDEETGRRLTDVKAFQMNEHAFDFHSLRLADGPGIDWSSVDYQSRTIPVVLGADYTGIYEVGDVLESNYYFEDFSLVVGGFLSPDASIYYQGDLNTFIDDAIIVPYPPDLEQSAEQSQFFFGILAFAMIAGDLAVDTAVGSDDVLRHLGEIANRVGFDDFTVLNAPTYLVQFQLTRQLIQDNASLLVGVAALLIVCVGLSNGIIGAHVARRRWRVQKIEHLLGISDRVTLIRTIAVTVIEYMCLLVGLAILVIFLPQANLFALTPVAVIVAVFLIADILSQDLMRRHNIRNRLLGKGES</sequence>
<feature type="transmembrane region" description="Helical" evidence="1">
    <location>
        <begin position="12"/>
        <end position="35"/>
    </location>
</feature>
<accession>A0A7T3ZZA7</accession>
<reference evidence="2 3" key="1">
    <citation type="submission" date="2020-12" db="EMBL/GenBank/DDBJ databases">
        <title>FDA dAtabase for Regulatory Grade micrObial Sequences (FDA-ARGOS): Supporting development and validation of Infectious Disease Dx tests.</title>
        <authorList>
            <person name="Sproer C."/>
            <person name="Gronow S."/>
            <person name="Severitt S."/>
            <person name="Schroder I."/>
            <person name="Tallon L."/>
            <person name="Sadzewicz L."/>
            <person name="Zhao X."/>
            <person name="Boylan J."/>
            <person name="Ott S."/>
            <person name="Bowen H."/>
            <person name="Vavikolanu K."/>
            <person name="Mehta A."/>
            <person name="Aluvathingal J."/>
            <person name="Nadendla S."/>
            <person name="Lowell S."/>
            <person name="Myers T."/>
            <person name="Yan Y."/>
            <person name="Sichtig H."/>
        </authorList>
    </citation>
    <scope>NUCLEOTIDE SEQUENCE [LARGE SCALE GENOMIC DNA]</scope>
    <source>
        <strain evidence="2 3">FDAARGOS_990</strain>
    </source>
</reference>
<evidence type="ECO:0000256" key="1">
    <source>
        <dbReference type="SAM" id="Phobius"/>
    </source>
</evidence>
<feature type="transmembrane region" description="Helical" evidence="1">
    <location>
        <begin position="388"/>
        <end position="408"/>
    </location>
</feature>
<feature type="transmembrane region" description="Helical" evidence="1">
    <location>
        <begin position="358"/>
        <end position="382"/>
    </location>
</feature>
<organism evidence="2 3">
    <name type="scientific">Brevibacterium casei</name>
    <dbReference type="NCBI Taxonomy" id="33889"/>
    <lineage>
        <taxon>Bacteria</taxon>
        <taxon>Bacillati</taxon>
        <taxon>Actinomycetota</taxon>
        <taxon>Actinomycetes</taxon>
        <taxon>Micrococcales</taxon>
        <taxon>Brevibacteriaceae</taxon>
        <taxon>Brevibacterium</taxon>
    </lineage>
</organism>
<evidence type="ECO:0000313" key="2">
    <source>
        <dbReference type="EMBL" id="QQB14367.1"/>
    </source>
</evidence>
<dbReference type="RefSeq" id="WP_198499437.1">
    <property type="nucleotide sequence ID" value="NZ_CP065989.1"/>
</dbReference>
<keyword evidence="1" id="KW-0812">Transmembrane</keyword>
<name>A0A7T3ZZA7_9MICO</name>
<proteinExistence type="predicted"/>